<protein>
    <recommendedName>
        <fullName evidence="1">Antitoxin VbhA domain-containing protein</fullName>
    </recommendedName>
</protein>
<keyword evidence="3" id="KW-1185">Reference proteome</keyword>
<dbReference type="InterPro" id="IPR033788">
    <property type="entry name" value="VbhA-like"/>
</dbReference>
<evidence type="ECO:0000259" key="1">
    <source>
        <dbReference type="Pfam" id="PF18495"/>
    </source>
</evidence>
<dbReference type="Proteomes" id="UP000535543">
    <property type="component" value="Unassembled WGS sequence"/>
</dbReference>
<dbReference type="InterPro" id="IPR043038">
    <property type="entry name" value="VbhA_sf"/>
</dbReference>
<sequence>MASCDECDRLIARKEAVTEAIRATELEGGALSKETLDDMNAYAAGRIDVNELVARARERVLAGREFVERSASLEEDLGDLNGVERRAFSKVVA</sequence>
<dbReference type="CDD" id="cd11586">
    <property type="entry name" value="VbhA_like"/>
    <property type="match status" value="1"/>
</dbReference>
<dbReference type="Pfam" id="PF18495">
    <property type="entry name" value="VbhA"/>
    <property type="match status" value="1"/>
</dbReference>
<organism evidence="2 3">
    <name type="scientific">Antrihabitans stalactiti</name>
    <dbReference type="NCBI Taxonomy" id="2584121"/>
    <lineage>
        <taxon>Bacteria</taxon>
        <taxon>Bacillati</taxon>
        <taxon>Actinomycetota</taxon>
        <taxon>Actinomycetes</taxon>
        <taxon>Mycobacteriales</taxon>
        <taxon>Nocardiaceae</taxon>
        <taxon>Antrihabitans</taxon>
    </lineage>
</organism>
<gene>
    <name evidence="2" type="ORF">FGL95_17415</name>
</gene>
<evidence type="ECO:0000313" key="2">
    <source>
        <dbReference type="EMBL" id="NMN96820.1"/>
    </source>
</evidence>
<feature type="domain" description="Antitoxin VbhA" evidence="1">
    <location>
        <begin position="13"/>
        <end position="59"/>
    </location>
</feature>
<dbReference type="AlphaFoldDB" id="A0A848KKM7"/>
<proteinExistence type="predicted"/>
<dbReference type="EMBL" id="VCQU01000006">
    <property type="protein sequence ID" value="NMN96820.1"/>
    <property type="molecule type" value="Genomic_DNA"/>
</dbReference>
<name>A0A848KKM7_9NOCA</name>
<accession>A0A848KKM7</accession>
<dbReference type="Gene3D" id="1.10.8.1050">
    <property type="entry name" value="Antitoxin VbhA-like"/>
    <property type="match status" value="1"/>
</dbReference>
<reference evidence="2 3" key="2">
    <citation type="submission" date="2020-06" db="EMBL/GenBank/DDBJ databases">
        <title>Antribacter stalactiti gen. nov., sp. nov., a new member of the family Nacardiaceae isolated from a cave.</title>
        <authorList>
            <person name="Kim I.S."/>
        </authorList>
    </citation>
    <scope>NUCLEOTIDE SEQUENCE [LARGE SCALE GENOMIC DNA]</scope>
    <source>
        <strain evidence="2 3">YC2-7</strain>
    </source>
</reference>
<dbReference type="InterPro" id="IPR041535">
    <property type="entry name" value="VbhA"/>
</dbReference>
<evidence type="ECO:0000313" key="3">
    <source>
        <dbReference type="Proteomes" id="UP000535543"/>
    </source>
</evidence>
<reference evidence="2 3" key="1">
    <citation type="submission" date="2019-05" db="EMBL/GenBank/DDBJ databases">
        <authorList>
            <person name="Lee S.D."/>
        </authorList>
    </citation>
    <scope>NUCLEOTIDE SEQUENCE [LARGE SCALE GENOMIC DNA]</scope>
    <source>
        <strain evidence="2 3">YC2-7</strain>
    </source>
</reference>
<comment type="caution">
    <text evidence="2">The sequence shown here is derived from an EMBL/GenBank/DDBJ whole genome shotgun (WGS) entry which is preliminary data.</text>
</comment>